<feature type="transmembrane region" description="Helical" evidence="10">
    <location>
        <begin position="227"/>
        <end position="247"/>
    </location>
</feature>
<dbReference type="Pfam" id="PF01699">
    <property type="entry name" value="Na_Ca_ex"/>
    <property type="match status" value="2"/>
</dbReference>
<name>A0A2P6V8R3_9CHLO</name>
<sequence>MPGRRPAVLALVLSLAALLAGQVACQDALEGKHHHHKHQHHGEPNPSEELECGDIRALPKGADRCTFVREHCTDRASLLNYPTLFYCGAQPHGPVLAGLMVLGCLALLALLFRIIARAADDFFSCILSQISQDLGLPPRLGGVTLLALGNGAPDLSASIEAVKSGDYQLAMGALTGAGMFVGAVVAGRIVTLNGGVRARPAQIRDIATQFLTVAVVTGIVASGSFTYASVATLLSIYGAYVVVVAVADFTKRAGVEWGDVVRNVSKRMSKRFRVEMVAPLLQEDYGAGAAGTAGTAAAPAAPSRATPGALTRILPIRGGGGGGGGLLGSAGSLPGSGGGTAGRLAPTPEEGALLEASGDAAGAPLAALGGAASLPPDLEAAQLEGPSPPWLPPGAAGSRFASLPDLHTGGRRHEAEVQHAQHPRHAPPLAHFQPHISYGDLVHMSAKEYRQRALAEMAQSKSFFARNGGRVAEEDRSDSDSEYYSGDEGADWGEAGAPPRDSPQRRSPERDYRPPVVRLNATLLAAQQAVAEVEAAAAAAGAAPAAVPPLPARSPPYLSPTHLTPHQSSGSRSGSTMQFSVASFEVAPPAPAEGGRMPGAGGPEAEAEPVLRAGAFWVALEATQRPLLLLLQSTIPLVESNSYQRPWFLRAMAASPLFITFYLRLVAWPSVAAALAAGALLAAAGHLGTRSLGGKAPEWTLGTQYPIGAALVAVYGFGVAAIWISLFATEIVGLLQFLGMVCKAEPAVLGVTVLAWGNSLMDYMNNTAMAGRSRGGNSMAMTACFAGPLFNMLVGLGIGFWSLLQESHLRRAAVTMDPVVLVGCLFIMLNCVCLIVVSLAHRHWLPAWCGWAMVGGYCAYLASVLGVLVIVGDSNAVGH</sequence>
<evidence type="ECO:0000313" key="13">
    <source>
        <dbReference type="EMBL" id="PSC70482.1"/>
    </source>
</evidence>
<protein>
    <submittedName>
        <fullName evidence="13">Sodium calcium exchanger</fullName>
    </submittedName>
</protein>
<comment type="caution">
    <text evidence="13">The sequence shown here is derived from an EMBL/GenBank/DDBJ whole genome shotgun (WGS) entry which is preliminary data.</text>
</comment>
<dbReference type="InterPro" id="IPR044880">
    <property type="entry name" value="NCX_ion-bd_dom_sf"/>
</dbReference>
<keyword evidence="14" id="KW-1185">Reference proteome</keyword>
<comment type="subcellular location">
    <subcellularLocation>
        <location evidence="1">Membrane</location>
        <topology evidence="1">Multi-pass membrane protein</topology>
    </subcellularLocation>
</comment>
<evidence type="ECO:0000256" key="9">
    <source>
        <dbReference type="SAM" id="MobiDB-lite"/>
    </source>
</evidence>
<keyword evidence="5" id="KW-0915">Sodium</keyword>
<gene>
    <name evidence="13" type="ORF">C2E20_6110</name>
</gene>
<evidence type="ECO:0000256" key="2">
    <source>
        <dbReference type="ARBA" id="ARBA00022448"/>
    </source>
</evidence>
<accession>A0A2P6V8R3</accession>
<evidence type="ECO:0000256" key="1">
    <source>
        <dbReference type="ARBA" id="ARBA00004141"/>
    </source>
</evidence>
<feature type="domain" description="Sodium/calcium exchanger membrane region" evidence="12">
    <location>
        <begin position="713"/>
        <end position="864"/>
    </location>
</feature>
<feature type="transmembrane region" description="Helical" evidence="10">
    <location>
        <begin position="167"/>
        <end position="191"/>
    </location>
</feature>
<feature type="region of interest" description="Disordered" evidence="9">
    <location>
        <begin position="325"/>
        <end position="346"/>
    </location>
</feature>
<proteinExistence type="inferred from homology"/>
<dbReference type="InterPro" id="IPR051359">
    <property type="entry name" value="CaCA_antiporter"/>
</dbReference>
<feature type="compositionally biased region" description="Basic and acidic residues" evidence="9">
    <location>
        <begin position="502"/>
        <end position="513"/>
    </location>
</feature>
<feature type="transmembrane region" description="Helical" evidence="10">
    <location>
        <begin position="203"/>
        <end position="221"/>
    </location>
</feature>
<dbReference type="GO" id="GO:0008324">
    <property type="term" value="F:monoatomic cation transmembrane transporter activity"/>
    <property type="evidence" value="ECO:0007669"/>
    <property type="project" value="TreeGrafter"/>
</dbReference>
<evidence type="ECO:0000313" key="14">
    <source>
        <dbReference type="Proteomes" id="UP000239649"/>
    </source>
</evidence>
<feature type="region of interest" description="Disordered" evidence="9">
    <location>
        <begin position="552"/>
        <end position="575"/>
    </location>
</feature>
<keyword evidence="3 10" id="KW-0812">Transmembrane</keyword>
<keyword evidence="6 10" id="KW-0472">Membrane</keyword>
<dbReference type="PANTHER" id="PTHR12266">
    <property type="entry name" value="NA+/CA2+ K+ INDEPENDENT EXCHANGER"/>
    <property type="match status" value="1"/>
</dbReference>
<keyword evidence="4 10" id="KW-1133">Transmembrane helix</keyword>
<feature type="compositionally biased region" description="Polar residues" evidence="9">
    <location>
        <begin position="561"/>
        <end position="575"/>
    </location>
</feature>
<feature type="transmembrane region" description="Helical" evidence="10">
    <location>
        <begin position="847"/>
        <end position="871"/>
    </location>
</feature>
<feature type="transmembrane region" description="Helical" evidence="10">
    <location>
        <begin position="671"/>
        <end position="693"/>
    </location>
</feature>
<keyword evidence="7" id="KW-0406">Ion transport</keyword>
<dbReference type="PANTHER" id="PTHR12266:SF0">
    <property type="entry name" value="MITOCHONDRIAL SODIUM_CALCIUM EXCHANGER PROTEIN"/>
    <property type="match status" value="1"/>
</dbReference>
<comment type="similarity">
    <text evidence="8">Belongs to the Ca(2+):cation antiporter (CaCA) (TC 2.A.19) family. Cation/calcium exchanger (CCX) subfamily.</text>
</comment>
<feature type="domain" description="Sodium/calcium exchanger membrane region" evidence="12">
    <location>
        <begin position="107"/>
        <end position="244"/>
    </location>
</feature>
<evidence type="ECO:0000256" key="8">
    <source>
        <dbReference type="ARBA" id="ARBA00038187"/>
    </source>
</evidence>
<keyword evidence="2" id="KW-0813">Transport</keyword>
<evidence type="ECO:0000256" key="10">
    <source>
        <dbReference type="SAM" id="Phobius"/>
    </source>
</evidence>
<dbReference type="STRING" id="554055.A0A2P6V8R3"/>
<dbReference type="GO" id="GO:0006814">
    <property type="term" value="P:sodium ion transport"/>
    <property type="evidence" value="ECO:0007669"/>
    <property type="project" value="UniProtKB-KW"/>
</dbReference>
<feature type="transmembrane region" description="Helical" evidence="10">
    <location>
        <begin position="705"/>
        <end position="728"/>
    </location>
</feature>
<feature type="signal peptide" evidence="11">
    <location>
        <begin position="1"/>
        <end position="25"/>
    </location>
</feature>
<feature type="transmembrane region" description="Helical" evidence="10">
    <location>
        <begin position="95"/>
        <end position="115"/>
    </location>
</feature>
<evidence type="ECO:0000259" key="12">
    <source>
        <dbReference type="Pfam" id="PF01699"/>
    </source>
</evidence>
<dbReference type="GO" id="GO:0016020">
    <property type="term" value="C:membrane"/>
    <property type="evidence" value="ECO:0007669"/>
    <property type="project" value="UniProtKB-SubCell"/>
</dbReference>
<dbReference type="Gene3D" id="1.20.1420.30">
    <property type="entry name" value="NCX, central ion-binding region"/>
    <property type="match status" value="2"/>
</dbReference>
<feature type="transmembrane region" description="Helical" evidence="10">
    <location>
        <begin position="734"/>
        <end position="757"/>
    </location>
</feature>
<feature type="region of interest" description="Disordered" evidence="9">
    <location>
        <begin position="378"/>
        <end position="397"/>
    </location>
</feature>
<feature type="chain" id="PRO_5015127704" evidence="11">
    <location>
        <begin position="26"/>
        <end position="879"/>
    </location>
</feature>
<keyword evidence="7" id="KW-0739">Sodium transport</keyword>
<evidence type="ECO:0000256" key="6">
    <source>
        <dbReference type="ARBA" id="ARBA00023136"/>
    </source>
</evidence>
<dbReference type="Proteomes" id="UP000239649">
    <property type="component" value="Unassembled WGS sequence"/>
</dbReference>
<evidence type="ECO:0000256" key="5">
    <source>
        <dbReference type="ARBA" id="ARBA00023053"/>
    </source>
</evidence>
<organism evidence="13 14">
    <name type="scientific">Micractinium conductrix</name>
    <dbReference type="NCBI Taxonomy" id="554055"/>
    <lineage>
        <taxon>Eukaryota</taxon>
        <taxon>Viridiplantae</taxon>
        <taxon>Chlorophyta</taxon>
        <taxon>core chlorophytes</taxon>
        <taxon>Trebouxiophyceae</taxon>
        <taxon>Chlorellales</taxon>
        <taxon>Chlorellaceae</taxon>
        <taxon>Chlorella clade</taxon>
        <taxon>Micractinium</taxon>
    </lineage>
</organism>
<feature type="transmembrane region" description="Helical" evidence="10">
    <location>
        <begin position="819"/>
        <end position="840"/>
    </location>
</feature>
<dbReference type="InterPro" id="IPR004837">
    <property type="entry name" value="NaCa_Exmemb"/>
</dbReference>
<keyword evidence="11" id="KW-0732">Signal</keyword>
<feature type="transmembrane region" description="Helical" evidence="10">
    <location>
        <begin position="778"/>
        <end position="804"/>
    </location>
</feature>
<evidence type="ECO:0000256" key="4">
    <source>
        <dbReference type="ARBA" id="ARBA00022989"/>
    </source>
</evidence>
<evidence type="ECO:0000256" key="3">
    <source>
        <dbReference type="ARBA" id="ARBA00022692"/>
    </source>
</evidence>
<dbReference type="OrthoDB" id="407410at2759"/>
<evidence type="ECO:0000256" key="11">
    <source>
        <dbReference type="SAM" id="SignalP"/>
    </source>
</evidence>
<feature type="compositionally biased region" description="Gly residues" evidence="9">
    <location>
        <begin position="325"/>
        <end position="341"/>
    </location>
</feature>
<feature type="compositionally biased region" description="Low complexity" evidence="9">
    <location>
        <begin position="482"/>
        <end position="497"/>
    </location>
</feature>
<evidence type="ECO:0000256" key="7">
    <source>
        <dbReference type="ARBA" id="ARBA00023201"/>
    </source>
</evidence>
<feature type="region of interest" description="Disordered" evidence="9">
    <location>
        <begin position="467"/>
        <end position="513"/>
    </location>
</feature>
<reference evidence="13 14" key="1">
    <citation type="journal article" date="2018" name="Plant J.">
        <title>Genome sequences of Chlorella sorokiniana UTEX 1602 and Micractinium conductrix SAG 241.80: implications to maltose excretion by a green alga.</title>
        <authorList>
            <person name="Arriola M.B."/>
            <person name="Velmurugan N."/>
            <person name="Zhang Y."/>
            <person name="Plunkett M.H."/>
            <person name="Hondzo H."/>
            <person name="Barney B.M."/>
        </authorList>
    </citation>
    <scope>NUCLEOTIDE SEQUENCE [LARGE SCALE GENOMIC DNA]</scope>
    <source>
        <strain evidence="13 14">SAG 241.80</strain>
    </source>
</reference>
<dbReference type="EMBL" id="LHPF02000020">
    <property type="protein sequence ID" value="PSC70482.1"/>
    <property type="molecule type" value="Genomic_DNA"/>
</dbReference>
<dbReference type="AlphaFoldDB" id="A0A2P6V8R3"/>